<sequence length="79" mass="8778">MDRTNEKGSADGGHLSSAPSLYTWTLEPLLLSWVATTMALIAELETPHSQERRQRLLEMAACCRSLAQEITAKGDDHEH</sequence>
<accession>A0A380TCG6</accession>
<dbReference type="EMBL" id="UIDG01000083">
    <property type="protein sequence ID" value="SUS05130.1"/>
    <property type="molecule type" value="Genomic_DNA"/>
</dbReference>
<evidence type="ECO:0000313" key="2">
    <source>
        <dbReference type="EMBL" id="SUS05130.1"/>
    </source>
</evidence>
<reference evidence="2" key="1">
    <citation type="submission" date="2018-07" db="EMBL/GenBank/DDBJ databases">
        <authorList>
            <person name="Quirk P.G."/>
            <person name="Krulwich T.A."/>
        </authorList>
    </citation>
    <scope>NUCLEOTIDE SEQUENCE</scope>
</reference>
<evidence type="ECO:0000313" key="1">
    <source>
        <dbReference type="EMBL" id="SUS05111.1"/>
    </source>
</evidence>
<dbReference type="AlphaFoldDB" id="A0A380TCG6"/>
<dbReference type="EMBL" id="UIDG01000081">
    <property type="protein sequence ID" value="SUS05111.1"/>
    <property type="molecule type" value="Genomic_DNA"/>
</dbReference>
<name>A0A380TCG6_9ZZZZ</name>
<proteinExistence type="predicted"/>
<protein>
    <submittedName>
        <fullName evidence="2">Uncharacterized protein</fullName>
    </submittedName>
</protein>
<organism evidence="2">
    <name type="scientific">metagenome</name>
    <dbReference type="NCBI Taxonomy" id="256318"/>
    <lineage>
        <taxon>unclassified sequences</taxon>
        <taxon>metagenomes</taxon>
    </lineage>
</organism>
<gene>
    <name evidence="1" type="ORF">DF3PB_1710008</name>
    <name evidence="2" type="ORF">DF3PB_1730008</name>
</gene>